<dbReference type="SMART" id="SM00364">
    <property type="entry name" value="LRR_BAC"/>
    <property type="match status" value="5"/>
</dbReference>
<evidence type="ECO:0000313" key="5">
    <source>
        <dbReference type="Proteomes" id="UP000332933"/>
    </source>
</evidence>
<reference evidence="4 5" key="1">
    <citation type="submission" date="2019-03" db="EMBL/GenBank/DDBJ databases">
        <authorList>
            <person name="Gaulin E."/>
            <person name="Dumas B."/>
        </authorList>
    </citation>
    <scope>NUCLEOTIDE SEQUENCE [LARGE SCALE GENOMIC DNA]</scope>
    <source>
        <strain evidence="4">CBS 568.67</strain>
    </source>
</reference>
<dbReference type="InterPro" id="IPR032675">
    <property type="entry name" value="LRR_dom_sf"/>
</dbReference>
<evidence type="ECO:0000256" key="1">
    <source>
        <dbReference type="ARBA" id="ARBA00022614"/>
    </source>
</evidence>
<dbReference type="Gene3D" id="3.80.10.10">
    <property type="entry name" value="Ribonuclease Inhibitor"/>
    <property type="match status" value="2"/>
</dbReference>
<dbReference type="OrthoDB" id="1394818at2759"/>
<dbReference type="EMBL" id="CAADRA010004116">
    <property type="protein sequence ID" value="VFT84432.1"/>
    <property type="molecule type" value="Genomic_DNA"/>
</dbReference>
<dbReference type="SUPFAM" id="SSF52058">
    <property type="entry name" value="L domain-like"/>
    <property type="match status" value="1"/>
</dbReference>
<protein>
    <submittedName>
        <fullName evidence="4">Aste57867_7523 protein</fullName>
    </submittedName>
</protein>
<name>A0A485KIF2_9STRA</name>
<evidence type="ECO:0000313" key="4">
    <source>
        <dbReference type="EMBL" id="VFT84432.1"/>
    </source>
</evidence>
<dbReference type="Proteomes" id="UP000332933">
    <property type="component" value="Unassembled WGS sequence"/>
</dbReference>
<evidence type="ECO:0000256" key="2">
    <source>
        <dbReference type="ARBA" id="ARBA00022737"/>
    </source>
</evidence>
<dbReference type="InterPro" id="IPR051071">
    <property type="entry name" value="LRR-bact_E3_ubiq_ligases"/>
</dbReference>
<dbReference type="EMBL" id="VJMH01004104">
    <property type="protein sequence ID" value="KAF0703765.1"/>
    <property type="molecule type" value="Genomic_DNA"/>
</dbReference>
<organism evidence="4 5">
    <name type="scientific">Aphanomyces stellatus</name>
    <dbReference type="NCBI Taxonomy" id="120398"/>
    <lineage>
        <taxon>Eukaryota</taxon>
        <taxon>Sar</taxon>
        <taxon>Stramenopiles</taxon>
        <taxon>Oomycota</taxon>
        <taxon>Saprolegniomycetes</taxon>
        <taxon>Saprolegniales</taxon>
        <taxon>Verrucalvaceae</taxon>
        <taxon>Aphanomyces</taxon>
    </lineage>
</organism>
<dbReference type="PROSITE" id="PS51450">
    <property type="entry name" value="LRR"/>
    <property type="match status" value="1"/>
</dbReference>
<reference evidence="3" key="2">
    <citation type="submission" date="2019-06" db="EMBL/GenBank/DDBJ databases">
        <title>Genomics analysis of Aphanomyces spp. identifies a new class of oomycete effector associated with host adaptation.</title>
        <authorList>
            <person name="Gaulin E."/>
        </authorList>
    </citation>
    <scope>NUCLEOTIDE SEQUENCE</scope>
    <source>
        <strain evidence="3">CBS 578.67</strain>
    </source>
</reference>
<gene>
    <name evidence="4" type="primary">Aste57867_7523</name>
    <name evidence="3" type="ORF">As57867_007497</name>
    <name evidence="4" type="ORF">ASTE57867_7523</name>
</gene>
<dbReference type="AlphaFoldDB" id="A0A485KIF2"/>
<accession>A0A485KIF2</accession>
<keyword evidence="1" id="KW-0433">Leucine-rich repeat</keyword>
<keyword evidence="5" id="KW-1185">Reference proteome</keyword>
<proteinExistence type="predicted"/>
<sequence>MVGVQTNVNGNSSIKYFKFQPPLPLDDVVFPDTITTLQLRDKYVQAIPDGFTWPSTLKGLDVSFNELTSIPDSVVWPTALTSLRLNNNNLSMLPRIQGSSILYFGCVLGSIPGDYQWPDVTRLEINQASLTAFPASLPPALETLHVIDNPTLGTFPTREQIPDSIQVLWLENDGISDIPTDIAWPNLARLTLTRNHLTSLPKDVATTEVLVYLDVGDNNISSFPQYATWIQGLDELYMPRNQVKDMPGGVLLPTNSINFGANPVSALQHFDLCNDPDPFELKSYDARSTILDSIVLTADNFDQLVRATHDGESWPRNWKTNQTNMELVCASLNGNVNALDPDVTVCVADDQDAS</sequence>
<keyword evidence="2" id="KW-0677">Repeat</keyword>
<dbReference type="InterPro" id="IPR001611">
    <property type="entry name" value="Leu-rich_rpt"/>
</dbReference>
<dbReference type="PANTHER" id="PTHR47114:SF2">
    <property type="entry name" value="OLIGODENDROCYTE-MYELIN GLYCOPROTEIN"/>
    <property type="match status" value="1"/>
</dbReference>
<dbReference type="PANTHER" id="PTHR47114">
    <property type="match status" value="1"/>
</dbReference>
<evidence type="ECO:0000313" key="3">
    <source>
        <dbReference type="EMBL" id="KAF0703765.1"/>
    </source>
</evidence>